<keyword evidence="5 6" id="KW-0560">Oxidoreductase</keyword>
<feature type="domain" description="Acyl-CoA oxidase/dehydrogenase middle" evidence="9">
    <location>
        <begin position="176"/>
        <end position="250"/>
    </location>
</feature>
<keyword evidence="12" id="KW-1185">Reference proteome</keyword>
<organism evidence="11 12">
    <name type="scientific">Flexivirga oryzae</name>
    <dbReference type="NCBI Taxonomy" id="1794944"/>
    <lineage>
        <taxon>Bacteria</taxon>
        <taxon>Bacillati</taxon>
        <taxon>Actinomycetota</taxon>
        <taxon>Actinomycetes</taxon>
        <taxon>Micrococcales</taxon>
        <taxon>Dermacoccaceae</taxon>
        <taxon>Flexivirga</taxon>
    </lineage>
</organism>
<comment type="cofactor">
    <cofactor evidence="1 6">
        <name>FAD</name>
        <dbReference type="ChEBI" id="CHEBI:57692"/>
    </cofactor>
</comment>
<dbReference type="InterPro" id="IPR009100">
    <property type="entry name" value="AcylCoA_DH/oxidase_NM_dom_sf"/>
</dbReference>
<keyword evidence="3 6" id="KW-0285">Flavoprotein</keyword>
<feature type="compositionally biased region" description="Low complexity" evidence="7">
    <location>
        <begin position="144"/>
        <end position="182"/>
    </location>
</feature>
<dbReference type="InterPro" id="IPR009075">
    <property type="entry name" value="AcylCo_DH/oxidase_C"/>
</dbReference>
<feature type="region of interest" description="Disordered" evidence="7">
    <location>
        <begin position="144"/>
        <end position="183"/>
    </location>
</feature>
<dbReference type="InterPro" id="IPR046373">
    <property type="entry name" value="Acyl-CoA_Oxase/DH_mid-dom_sf"/>
</dbReference>
<evidence type="ECO:0000259" key="10">
    <source>
        <dbReference type="Pfam" id="PF02771"/>
    </source>
</evidence>
<dbReference type="Pfam" id="PF02771">
    <property type="entry name" value="Acyl-CoA_dh_N"/>
    <property type="match status" value="1"/>
</dbReference>
<feature type="domain" description="Acyl-CoA dehydrogenase/oxidase C-terminal" evidence="8">
    <location>
        <begin position="262"/>
        <end position="411"/>
    </location>
</feature>
<dbReference type="InterPro" id="IPR037069">
    <property type="entry name" value="AcylCoA_DH/ox_N_sf"/>
</dbReference>
<dbReference type="SUPFAM" id="SSF56645">
    <property type="entry name" value="Acyl-CoA dehydrogenase NM domain-like"/>
    <property type="match status" value="1"/>
</dbReference>
<evidence type="ECO:0000256" key="1">
    <source>
        <dbReference type="ARBA" id="ARBA00001974"/>
    </source>
</evidence>
<dbReference type="Gene3D" id="1.10.540.10">
    <property type="entry name" value="Acyl-CoA dehydrogenase/oxidase, N-terminal domain"/>
    <property type="match status" value="1"/>
</dbReference>
<dbReference type="GO" id="GO:0003995">
    <property type="term" value="F:acyl-CoA dehydrogenase activity"/>
    <property type="evidence" value="ECO:0007669"/>
    <property type="project" value="TreeGrafter"/>
</dbReference>
<dbReference type="InterPro" id="IPR006091">
    <property type="entry name" value="Acyl-CoA_Oxase/DH_mid-dom"/>
</dbReference>
<evidence type="ECO:0000256" key="3">
    <source>
        <dbReference type="ARBA" id="ARBA00022630"/>
    </source>
</evidence>
<dbReference type="PANTHER" id="PTHR43884:SF12">
    <property type="entry name" value="ISOVALERYL-COA DEHYDROGENASE, MITOCHONDRIAL-RELATED"/>
    <property type="match status" value="1"/>
</dbReference>
<evidence type="ECO:0000259" key="8">
    <source>
        <dbReference type="Pfam" id="PF00441"/>
    </source>
</evidence>
<sequence>MHYGFDEVEETFAGEIGRWAQKVLAPHYQSDDKAATFRRQQALDMAQMGLTSLRIPEEYGGQDASAVIAGIAAEQVGRADFNAGYLIINTALISDILVRNCTDEQKQAWLPGIADGTTVPCIMITEPGAGTDAAALALKATPDTSTSSANAGGTSSANAGGTSSATATSSANSGGTSSADTGWRLDGEKTSITLGMAADHAVVLARTGGPGARGVSAFWVDLSDPGITRSAFDDLGSRAIGRASIHFDGVRVGPDDLIGAEGAGFVSVMQGFDYSRAIIGLLCLGAAEESLDEAAQWARDRKAFDRPIGTYQGVSFPLAECATYITGAKHVCYESLWRNDNGLEHNAEAAMAKFWAPKLAVDVIHQCLLTLGHVGYSTEHKVGQRLRDVIGLEIGDGTAQVSKLVISRNLLGREYAP</sequence>
<dbReference type="AlphaFoldDB" id="A0A839NBB8"/>
<dbReference type="Gene3D" id="2.40.110.10">
    <property type="entry name" value="Butyryl-CoA Dehydrogenase, subunit A, domain 2"/>
    <property type="match status" value="1"/>
</dbReference>
<dbReference type="SUPFAM" id="SSF47203">
    <property type="entry name" value="Acyl-CoA dehydrogenase C-terminal domain-like"/>
    <property type="match status" value="1"/>
</dbReference>
<gene>
    <name evidence="11" type="ORF">FHU39_003564</name>
</gene>
<dbReference type="Proteomes" id="UP000559182">
    <property type="component" value="Unassembled WGS sequence"/>
</dbReference>
<protein>
    <submittedName>
        <fullName evidence="11">Cyclohexanecarboxyl-CoA dehydrogenase</fullName>
        <ecNumber evidence="11">1.3.99.-</ecNumber>
    </submittedName>
</protein>
<dbReference type="FunFam" id="1.20.140.10:FF:000001">
    <property type="entry name" value="Acyl-CoA dehydrogenase"/>
    <property type="match status" value="1"/>
</dbReference>
<dbReference type="Gene3D" id="1.20.140.10">
    <property type="entry name" value="Butyryl-CoA Dehydrogenase, subunit A, domain 3"/>
    <property type="match status" value="1"/>
</dbReference>
<feature type="domain" description="Acyl-CoA dehydrogenase/oxidase N-terminal" evidence="10">
    <location>
        <begin position="8"/>
        <end position="116"/>
    </location>
</feature>
<dbReference type="PANTHER" id="PTHR43884">
    <property type="entry name" value="ACYL-COA DEHYDROGENASE"/>
    <property type="match status" value="1"/>
</dbReference>
<comment type="caution">
    <text evidence="11">The sequence shown here is derived from an EMBL/GenBank/DDBJ whole genome shotgun (WGS) entry which is preliminary data.</text>
</comment>
<dbReference type="EMBL" id="JACHVQ010000003">
    <property type="protein sequence ID" value="MBB2893533.1"/>
    <property type="molecule type" value="Genomic_DNA"/>
</dbReference>
<evidence type="ECO:0000256" key="6">
    <source>
        <dbReference type="RuleBase" id="RU362125"/>
    </source>
</evidence>
<evidence type="ECO:0000256" key="4">
    <source>
        <dbReference type="ARBA" id="ARBA00022827"/>
    </source>
</evidence>
<evidence type="ECO:0000256" key="7">
    <source>
        <dbReference type="SAM" id="MobiDB-lite"/>
    </source>
</evidence>
<evidence type="ECO:0000259" key="9">
    <source>
        <dbReference type="Pfam" id="PF02770"/>
    </source>
</evidence>
<evidence type="ECO:0000313" key="12">
    <source>
        <dbReference type="Proteomes" id="UP000559182"/>
    </source>
</evidence>
<dbReference type="Pfam" id="PF00441">
    <property type="entry name" value="Acyl-CoA_dh_1"/>
    <property type="match status" value="1"/>
</dbReference>
<dbReference type="InterPro" id="IPR036250">
    <property type="entry name" value="AcylCo_DH-like_C"/>
</dbReference>
<comment type="similarity">
    <text evidence="2 6">Belongs to the acyl-CoA dehydrogenase family.</text>
</comment>
<dbReference type="EC" id="1.3.99.-" evidence="11"/>
<dbReference type="Pfam" id="PF02770">
    <property type="entry name" value="Acyl-CoA_dh_M"/>
    <property type="match status" value="1"/>
</dbReference>
<keyword evidence="4 6" id="KW-0274">FAD</keyword>
<evidence type="ECO:0000256" key="2">
    <source>
        <dbReference type="ARBA" id="ARBA00009347"/>
    </source>
</evidence>
<evidence type="ECO:0000313" key="11">
    <source>
        <dbReference type="EMBL" id="MBB2893533.1"/>
    </source>
</evidence>
<dbReference type="RefSeq" id="WP_183321992.1">
    <property type="nucleotide sequence ID" value="NZ_JACHVQ010000003.1"/>
</dbReference>
<accession>A0A839NBB8</accession>
<reference evidence="11 12" key="1">
    <citation type="submission" date="2020-08" db="EMBL/GenBank/DDBJ databases">
        <title>Sequencing the genomes of 1000 actinobacteria strains.</title>
        <authorList>
            <person name="Klenk H.-P."/>
        </authorList>
    </citation>
    <scope>NUCLEOTIDE SEQUENCE [LARGE SCALE GENOMIC DNA]</scope>
    <source>
        <strain evidence="11 12">DSM 105369</strain>
    </source>
</reference>
<dbReference type="InterPro" id="IPR013786">
    <property type="entry name" value="AcylCoA_DH/ox_N"/>
</dbReference>
<name>A0A839NBB8_9MICO</name>
<dbReference type="GO" id="GO:0050660">
    <property type="term" value="F:flavin adenine dinucleotide binding"/>
    <property type="evidence" value="ECO:0007669"/>
    <property type="project" value="InterPro"/>
</dbReference>
<evidence type="ECO:0000256" key="5">
    <source>
        <dbReference type="ARBA" id="ARBA00023002"/>
    </source>
</evidence>
<proteinExistence type="inferred from homology"/>